<evidence type="ECO:0000256" key="2">
    <source>
        <dbReference type="ARBA" id="ARBA00023054"/>
    </source>
</evidence>
<keyword evidence="4" id="KW-1133">Transmembrane helix</keyword>
<dbReference type="Proteomes" id="UP000268857">
    <property type="component" value="Unassembled WGS sequence"/>
</dbReference>
<dbReference type="InterPro" id="IPR050465">
    <property type="entry name" value="UPF0194_transport"/>
</dbReference>
<evidence type="ECO:0000256" key="4">
    <source>
        <dbReference type="SAM" id="Phobius"/>
    </source>
</evidence>
<name>A0A433NPV1_CHLFR</name>
<dbReference type="PANTHER" id="PTHR32347:SF27">
    <property type="entry name" value="RND EFFLUX PUMP MEMBRANE FUSION PROTEIN BARREL-SANDWICH DOMAIN-CONTAINING PROTEIN"/>
    <property type="match status" value="1"/>
</dbReference>
<reference evidence="5 6" key="1">
    <citation type="journal article" date="2019" name="Genome Biol. Evol.">
        <title>Day and night: Metabolic profiles and evolutionary relationships of six axenic non-marine cyanobacteria.</title>
        <authorList>
            <person name="Will S.E."/>
            <person name="Henke P."/>
            <person name="Boedeker C."/>
            <person name="Huang S."/>
            <person name="Brinkmann H."/>
            <person name="Rohde M."/>
            <person name="Jarek M."/>
            <person name="Friedl T."/>
            <person name="Seufert S."/>
            <person name="Schumacher M."/>
            <person name="Overmann J."/>
            <person name="Neumann-Schaal M."/>
            <person name="Petersen J."/>
        </authorList>
    </citation>
    <scope>NUCLEOTIDE SEQUENCE [LARGE SCALE GENOMIC DNA]</scope>
    <source>
        <strain evidence="5 6">PCC 6912</strain>
    </source>
</reference>
<feature type="coiled-coil region" evidence="3">
    <location>
        <begin position="228"/>
        <end position="255"/>
    </location>
</feature>
<comment type="caution">
    <text evidence="5">The sequence shown here is derived from an EMBL/GenBank/DDBJ whole genome shotgun (WGS) entry which is preliminary data.</text>
</comment>
<evidence type="ECO:0000256" key="1">
    <source>
        <dbReference type="ARBA" id="ARBA00004196"/>
    </source>
</evidence>
<sequence length="424" mass="46235">MVLTPNKQSTKPPPLESIASPNFKGRKKLTIWVAGVAAIACVGLASVYVITQKETPKVTPVPTPSVAEQTKVTALGRLEPQGEVIKLSVANAQDSRVDKLLVSEGDKVKAGQVIAILQGMDKKQAALAEAKQYLTVQRAKLTQLKAGEAKAAEIAAQEANIARIEAQLRTQTAEKQAAIARAQAELRNAEIDYQRYESLHKEGAIETYKRDERRKSWETAQATLSEANAQLANTVSTLQKQIRQEKAMLEKLREVRPVDIEVAQAEVDYAATQVTKAQAELNDNYVRVPVAGQILKINTRVGEQVNTSQGIVELGRTQQMYAVAEVYETDVGKLQVGQRASIVSEHGGFTGTLHGKIEYVGLQIKKQDVLASDPAADKDARVVEVKVRLDPQDTPKVAGLTNLQVRITFDLNSTNSRNVSKSTQ</sequence>
<evidence type="ECO:0000256" key="3">
    <source>
        <dbReference type="SAM" id="Coils"/>
    </source>
</evidence>
<dbReference type="EMBL" id="RSCJ01000002">
    <property type="protein sequence ID" value="RUR85870.1"/>
    <property type="molecule type" value="Genomic_DNA"/>
</dbReference>
<protein>
    <submittedName>
        <fullName evidence="5">Hemolysin D</fullName>
    </submittedName>
</protein>
<keyword evidence="6" id="KW-1185">Reference proteome</keyword>
<keyword evidence="2 3" id="KW-0175">Coiled coil</keyword>
<keyword evidence="4" id="KW-0812">Transmembrane</keyword>
<dbReference type="GO" id="GO:0030313">
    <property type="term" value="C:cell envelope"/>
    <property type="evidence" value="ECO:0007669"/>
    <property type="project" value="UniProtKB-SubCell"/>
</dbReference>
<dbReference type="RefSeq" id="WP_016877958.1">
    <property type="nucleotide sequence ID" value="NZ_AJLN01000138.1"/>
</dbReference>
<proteinExistence type="predicted"/>
<dbReference type="NCBIfam" id="TIGR02971">
    <property type="entry name" value="heterocyst_DevB"/>
    <property type="match status" value="1"/>
</dbReference>
<organism evidence="5 6">
    <name type="scientific">Chlorogloeopsis fritschii PCC 6912</name>
    <dbReference type="NCBI Taxonomy" id="211165"/>
    <lineage>
        <taxon>Bacteria</taxon>
        <taxon>Bacillati</taxon>
        <taxon>Cyanobacteriota</taxon>
        <taxon>Cyanophyceae</taxon>
        <taxon>Nostocales</taxon>
        <taxon>Chlorogloeopsidaceae</taxon>
        <taxon>Chlorogloeopsis</taxon>
    </lineage>
</organism>
<comment type="subcellular location">
    <subcellularLocation>
        <location evidence="1">Cell envelope</location>
    </subcellularLocation>
</comment>
<dbReference type="AlphaFoldDB" id="A0A433NPV1"/>
<evidence type="ECO:0000313" key="6">
    <source>
        <dbReference type="Proteomes" id="UP000268857"/>
    </source>
</evidence>
<dbReference type="Gene3D" id="2.40.50.100">
    <property type="match status" value="1"/>
</dbReference>
<dbReference type="Gene3D" id="1.10.287.470">
    <property type="entry name" value="Helix hairpin bin"/>
    <property type="match status" value="1"/>
</dbReference>
<dbReference type="InterPro" id="IPR014315">
    <property type="entry name" value="ABC_heterocyst_DevB"/>
</dbReference>
<dbReference type="Gene3D" id="2.40.30.170">
    <property type="match status" value="1"/>
</dbReference>
<gene>
    <name evidence="5" type="ORF">PCC6912_06950</name>
</gene>
<feature type="transmembrane region" description="Helical" evidence="4">
    <location>
        <begin position="29"/>
        <end position="50"/>
    </location>
</feature>
<evidence type="ECO:0000313" key="5">
    <source>
        <dbReference type="EMBL" id="RUR85870.1"/>
    </source>
</evidence>
<keyword evidence="4" id="KW-0472">Membrane</keyword>
<dbReference type="OrthoDB" id="556614at2"/>
<dbReference type="SUPFAM" id="SSF111369">
    <property type="entry name" value="HlyD-like secretion proteins"/>
    <property type="match status" value="2"/>
</dbReference>
<feature type="coiled-coil region" evidence="3">
    <location>
        <begin position="154"/>
        <end position="199"/>
    </location>
</feature>
<dbReference type="STRING" id="211165.GCA_000317285_05951"/>
<accession>A0A433NPV1</accession>
<dbReference type="PANTHER" id="PTHR32347">
    <property type="entry name" value="EFFLUX SYSTEM COMPONENT YKNX-RELATED"/>
    <property type="match status" value="1"/>
</dbReference>